<accession>W5SAM9</accession>
<dbReference type="Gene3D" id="1.10.3160.10">
    <property type="entry name" value="Bbcrasp-1"/>
    <property type="match status" value="1"/>
</dbReference>
<feature type="transmembrane region" description="Helical" evidence="1">
    <location>
        <begin position="6"/>
        <end position="24"/>
    </location>
</feature>
<evidence type="ECO:0000313" key="2">
    <source>
        <dbReference type="EMBL" id="AHH03990.1"/>
    </source>
</evidence>
<organism evidence="2">
    <name type="scientific">Borrelia nietonii YOR</name>
    <dbReference type="NCBI Taxonomy" id="1293576"/>
    <lineage>
        <taxon>Bacteria</taxon>
        <taxon>Pseudomonadati</taxon>
        <taxon>Spirochaetota</taxon>
        <taxon>Spirochaetia</taxon>
        <taxon>Spirochaetales</taxon>
        <taxon>Borreliaceae</taxon>
        <taxon>Borrelia</taxon>
        <taxon>Borrelia nietonii</taxon>
    </lineage>
</organism>
<keyword evidence="1" id="KW-0472">Membrane</keyword>
<keyword evidence="1" id="KW-0812">Transmembrane</keyword>
<geneLocation type="plasmid" evidence="2">
    <name>unnamed</name>
</geneLocation>
<dbReference type="EMBL" id="CP004154">
    <property type="protein sequence ID" value="AHH03990.1"/>
    <property type="molecule type" value="Genomic_DNA"/>
</dbReference>
<evidence type="ECO:0000256" key="1">
    <source>
        <dbReference type="SAM" id="Phobius"/>
    </source>
</evidence>
<keyword evidence="1" id="KW-1133">Transmembrane helix</keyword>
<dbReference type="AlphaFoldDB" id="W5SAM9"/>
<sequence length="295" mass="33601">MKNFDMLLLLVLLVLFIVFIMFYWNQDIKHNSRLLEDLALSEVQVVTKEDLSSLEGEQLEDVQSVSPNKENGADDTDLLLNLPVLTKTKEEAYDGLEGRVRESKNKFLDMSFQFAKGKHQFSIPFFERFAKFDGDAKKDIVYASLGYDIKVIRKLETLVNKIDPNVPSYLSGLDKRIASDLLDILYNVTYYVKEIVLNNHLNFFNLDKIKINNAVLSEDIVAIDTYLETLIQLRENLIPKLCLYISQAAAKPGKAAMEAELKKITDQNGEIRQAVGKMMAISKTIEDLVNVQVQP</sequence>
<gene>
    <name evidence="2" type="ORF">BHY_1039</name>
</gene>
<dbReference type="HOGENOM" id="CLU_945495_0_0_12"/>
<keyword evidence="2" id="KW-0614">Plasmid</keyword>
<reference evidence="2" key="1">
    <citation type="submission" date="2013-02" db="EMBL/GenBank/DDBJ databases">
        <title>Comparative genomics of Borrelia species.</title>
        <authorList>
            <person name="Schwan T.G."/>
            <person name="Raffel S.J."/>
            <person name="Porcella S.F."/>
        </authorList>
    </citation>
    <scope>NUCLEOTIDE SEQUENCE</scope>
    <source>
        <strain evidence="2">YOR</strain>
        <plasmid evidence="2">unnamed</plasmid>
    </source>
</reference>
<proteinExistence type="predicted"/>
<name>W5SAM9_9SPIR</name>
<protein>
    <submittedName>
        <fullName evidence="2">Uncharacterized protein</fullName>
    </submittedName>
</protein>
<dbReference type="RefSeq" id="WP_025400293.1">
    <property type="nucleotide sequence ID" value="NZ_CP004154.1"/>
</dbReference>